<proteinExistence type="predicted"/>
<dbReference type="PANTHER" id="PTHR35458">
    <property type="entry name" value="SLR0755 PROTEIN"/>
    <property type="match status" value="1"/>
</dbReference>
<dbReference type="Proteomes" id="UP000230922">
    <property type="component" value="Unassembled WGS sequence"/>
</dbReference>
<evidence type="ECO:0000259" key="1">
    <source>
        <dbReference type="Pfam" id="PF01936"/>
    </source>
</evidence>
<evidence type="ECO:0000313" key="2">
    <source>
        <dbReference type="EMBL" id="PIR96512.1"/>
    </source>
</evidence>
<accession>A0A2H0VBN3</accession>
<comment type="caution">
    <text evidence="2">The sequence shown here is derived from an EMBL/GenBank/DDBJ whole genome shotgun (WGS) entry which is preliminary data.</text>
</comment>
<dbReference type="AlphaFoldDB" id="A0A2H0VBN3"/>
<feature type="domain" description="NYN" evidence="1">
    <location>
        <begin position="8"/>
        <end position="160"/>
    </location>
</feature>
<dbReference type="Gene3D" id="3.40.50.1010">
    <property type="entry name" value="5'-nuclease"/>
    <property type="match status" value="1"/>
</dbReference>
<dbReference type="GO" id="GO:0004540">
    <property type="term" value="F:RNA nuclease activity"/>
    <property type="evidence" value="ECO:0007669"/>
    <property type="project" value="InterPro"/>
</dbReference>
<dbReference type="Pfam" id="PF01936">
    <property type="entry name" value="NYN"/>
    <property type="match status" value="1"/>
</dbReference>
<evidence type="ECO:0000313" key="3">
    <source>
        <dbReference type="Proteomes" id="UP000230922"/>
    </source>
</evidence>
<dbReference type="InterPro" id="IPR047140">
    <property type="entry name" value="LabA"/>
</dbReference>
<gene>
    <name evidence="2" type="ORF">COT92_00710</name>
</gene>
<sequence>MSEIKKQKIAVFIDGSNLYFKLRSLKLDNLSRFDYRKFVEWLSGDREIIFIGYYIGVVRAKLSDVAGQKLRRAQINLFNFLGSNAQRITVRRGYLMNSGGAYHEKGVDVQIATDLLVGAYENLYDFALVISSDTDLLPAISKVKSLGKEVEYVGFGHQPSLAMQTGATISKLILKEELEAFIFKEK</sequence>
<reference evidence="3" key="1">
    <citation type="submission" date="2017-09" db="EMBL/GenBank/DDBJ databases">
        <title>Depth-based differentiation of microbial function through sediment-hosted aquifers and enrichment of novel symbionts in the deep terrestrial subsurface.</title>
        <authorList>
            <person name="Probst A.J."/>
            <person name="Ladd B."/>
            <person name="Jarett J.K."/>
            <person name="Geller-Mcgrath D.E."/>
            <person name="Sieber C.M.K."/>
            <person name="Emerson J.B."/>
            <person name="Anantharaman K."/>
            <person name="Thomas B.C."/>
            <person name="Malmstrom R."/>
            <person name="Stieglmeier M."/>
            <person name="Klingl A."/>
            <person name="Woyke T."/>
            <person name="Ryan C.M."/>
            <person name="Banfield J.F."/>
        </authorList>
    </citation>
    <scope>NUCLEOTIDE SEQUENCE [LARGE SCALE GENOMIC DNA]</scope>
</reference>
<dbReference type="EMBL" id="PFAK01000010">
    <property type="protein sequence ID" value="PIR96512.1"/>
    <property type="molecule type" value="Genomic_DNA"/>
</dbReference>
<dbReference type="PANTHER" id="PTHR35458:SF8">
    <property type="entry name" value="SLR0650 PROTEIN"/>
    <property type="match status" value="1"/>
</dbReference>
<organism evidence="2 3">
    <name type="scientific">Candidatus Doudnabacteria bacterium CG10_big_fil_rev_8_21_14_0_10_42_18</name>
    <dbReference type="NCBI Taxonomy" id="1974552"/>
    <lineage>
        <taxon>Bacteria</taxon>
        <taxon>Candidatus Doudnaibacteriota</taxon>
    </lineage>
</organism>
<name>A0A2H0VBN3_9BACT</name>
<protein>
    <recommendedName>
        <fullName evidence="1">NYN domain-containing protein</fullName>
    </recommendedName>
</protein>
<dbReference type="InterPro" id="IPR021139">
    <property type="entry name" value="NYN"/>
</dbReference>